<proteinExistence type="predicted"/>
<organism evidence="1 2">
    <name type="scientific">Zophobas morio</name>
    <dbReference type="NCBI Taxonomy" id="2755281"/>
    <lineage>
        <taxon>Eukaryota</taxon>
        <taxon>Metazoa</taxon>
        <taxon>Ecdysozoa</taxon>
        <taxon>Arthropoda</taxon>
        <taxon>Hexapoda</taxon>
        <taxon>Insecta</taxon>
        <taxon>Pterygota</taxon>
        <taxon>Neoptera</taxon>
        <taxon>Endopterygota</taxon>
        <taxon>Coleoptera</taxon>
        <taxon>Polyphaga</taxon>
        <taxon>Cucujiformia</taxon>
        <taxon>Tenebrionidae</taxon>
        <taxon>Zophobas</taxon>
    </lineage>
</organism>
<comment type="caution">
    <text evidence="1">The sequence shown here is derived from an EMBL/GenBank/DDBJ whole genome shotgun (WGS) entry which is preliminary data.</text>
</comment>
<accession>A0AA38HPH0</accession>
<dbReference type="AlphaFoldDB" id="A0AA38HPH0"/>
<reference evidence="1" key="1">
    <citation type="journal article" date="2023" name="G3 (Bethesda)">
        <title>Whole genome assemblies of Zophobas morio and Tenebrio molitor.</title>
        <authorList>
            <person name="Kaur S."/>
            <person name="Stinson S.A."/>
            <person name="diCenzo G.C."/>
        </authorList>
    </citation>
    <scope>NUCLEOTIDE SEQUENCE</scope>
    <source>
        <strain evidence="1">QUZm001</strain>
    </source>
</reference>
<gene>
    <name evidence="1" type="ORF">Zmor_027237</name>
</gene>
<dbReference type="EMBL" id="JALNTZ010000009">
    <property type="protein sequence ID" value="KAJ3640691.1"/>
    <property type="molecule type" value="Genomic_DNA"/>
</dbReference>
<sequence>MKLDGRGHTLVAVARSSTSAKQSVKYRITADDGCVVTGGCAISRSCYSNYSDKSWRCSRVCRGTFRIQFDDLGCVVVFELDAERNGGSENWFDCVRLVGSGWKFYAKRSRVLICMGLR</sequence>
<name>A0AA38HPH0_9CUCU</name>
<evidence type="ECO:0000313" key="1">
    <source>
        <dbReference type="EMBL" id="KAJ3640691.1"/>
    </source>
</evidence>
<evidence type="ECO:0000313" key="2">
    <source>
        <dbReference type="Proteomes" id="UP001168821"/>
    </source>
</evidence>
<protein>
    <submittedName>
        <fullName evidence="1">Uncharacterized protein</fullName>
    </submittedName>
</protein>
<keyword evidence="2" id="KW-1185">Reference proteome</keyword>
<dbReference type="Proteomes" id="UP001168821">
    <property type="component" value="Unassembled WGS sequence"/>
</dbReference>